<organism evidence="3 4">
    <name type="scientific">Neoasaia chiangmaiensis</name>
    <dbReference type="NCBI Taxonomy" id="320497"/>
    <lineage>
        <taxon>Bacteria</taxon>
        <taxon>Pseudomonadati</taxon>
        <taxon>Pseudomonadota</taxon>
        <taxon>Alphaproteobacteria</taxon>
        <taxon>Acetobacterales</taxon>
        <taxon>Acetobacteraceae</taxon>
        <taxon>Neoasaia</taxon>
    </lineage>
</organism>
<dbReference type="AlphaFoldDB" id="A0A1U9KT05"/>
<protein>
    <submittedName>
        <fullName evidence="3">Uncharacterized protein</fullName>
    </submittedName>
</protein>
<keyword evidence="2" id="KW-1133">Transmembrane helix</keyword>
<evidence type="ECO:0000256" key="2">
    <source>
        <dbReference type="SAM" id="Phobius"/>
    </source>
</evidence>
<keyword evidence="4" id="KW-1185">Reference proteome</keyword>
<name>A0A1U9KT05_9PROT</name>
<keyword evidence="2" id="KW-0472">Membrane</keyword>
<dbReference type="STRING" id="320497.A0U93_14735"/>
<sequence>MSAASRLWRRAPLWRWSLYLTVFFTVLAALYPTPRLLHRIPQLSRLPGSDTHRRAPVTAPENASSSTAADPNASGDNAAAGPDRVGAPNINTALTGGIPFAGHTLPLPAGVWHPVLTGQVGPGGAILFNILARTDRGIVTGVVIARTTIRPQPGQSIDGIENSCHDDRNFMSRILSEGRGGILECWSVARSTGSSSELINTAFQRLHTLGFPVPSLFVTTSWVRASATKDNSGANLAAVDTLLAPIKPGTVQLLAPLPYWDKSQVAGAPAAQNFVRATDRWMTNWVGVLRGGLLDGLPGGVAPLDLSTDPAAPPSGL</sequence>
<accession>A0A1U9KT05</accession>
<evidence type="ECO:0000313" key="4">
    <source>
        <dbReference type="Proteomes" id="UP000188604"/>
    </source>
</evidence>
<dbReference type="OrthoDB" id="7261578at2"/>
<evidence type="ECO:0000313" key="3">
    <source>
        <dbReference type="EMBL" id="AQS88966.1"/>
    </source>
</evidence>
<reference evidence="3 4" key="1">
    <citation type="submission" date="2016-03" db="EMBL/GenBank/DDBJ databases">
        <title>Acetic acid bacteria sequencing.</title>
        <authorList>
            <person name="Brandt J."/>
            <person name="Jakob F."/>
            <person name="Vogel R.F."/>
        </authorList>
    </citation>
    <scope>NUCLEOTIDE SEQUENCE [LARGE SCALE GENOMIC DNA]</scope>
    <source>
        <strain evidence="3 4">NBRC 101099</strain>
    </source>
</reference>
<dbReference type="Proteomes" id="UP000188604">
    <property type="component" value="Chromosome"/>
</dbReference>
<proteinExistence type="predicted"/>
<keyword evidence="2" id="KW-0812">Transmembrane</keyword>
<evidence type="ECO:0000256" key="1">
    <source>
        <dbReference type="SAM" id="MobiDB-lite"/>
    </source>
</evidence>
<dbReference type="KEGG" id="nch:A0U93_14735"/>
<feature type="transmembrane region" description="Helical" evidence="2">
    <location>
        <begin position="12"/>
        <end position="31"/>
    </location>
</feature>
<dbReference type="RefSeq" id="WP_077808023.1">
    <property type="nucleotide sequence ID" value="NZ_BJXS01000001.1"/>
</dbReference>
<dbReference type="EMBL" id="CP014691">
    <property type="protein sequence ID" value="AQS88966.1"/>
    <property type="molecule type" value="Genomic_DNA"/>
</dbReference>
<feature type="region of interest" description="Disordered" evidence="1">
    <location>
        <begin position="47"/>
        <end position="86"/>
    </location>
</feature>
<gene>
    <name evidence="3" type="ORF">A0U93_14735</name>
</gene>